<reference evidence="1 2" key="1">
    <citation type="journal article" date="2019" name="Int. J. Syst. Evol. Microbiol.">
        <title>The Global Catalogue of Microorganisms (GCM) 10K type strain sequencing project: providing services to taxonomists for standard genome sequencing and annotation.</title>
        <authorList>
            <consortium name="The Broad Institute Genomics Platform"/>
            <consortium name="The Broad Institute Genome Sequencing Center for Infectious Disease"/>
            <person name="Wu L."/>
            <person name="Ma J."/>
        </authorList>
    </citation>
    <scope>NUCLEOTIDE SEQUENCE [LARGE SCALE GENOMIC DNA]</scope>
    <source>
        <strain evidence="1 2">JCM 10649</strain>
    </source>
</reference>
<comment type="caution">
    <text evidence="1">The sequence shown here is derived from an EMBL/GenBank/DDBJ whole genome shotgun (WGS) entry which is preliminary data.</text>
</comment>
<name>A0ABN0ZBV8_9ACTN</name>
<evidence type="ECO:0000313" key="2">
    <source>
        <dbReference type="Proteomes" id="UP001499895"/>
    </source>
</evidence>
<dbReference type="SUPFAM" id="SSF51161">
    <property type="entry name" value="Trimeric LpxA-like enzymes"/>
    <property type="match status" value="1"/>
</dbReference>
<organism evidence="1 2">
    <name type="scientific">Streptomyces stramineus</name>
    <dbReference type="NCBI Taxonomy" id="173861"/>
    <lineage>
        <taxon>Bacteria</taxon>
        <taxon>Bacillati</taxon>
        <taxon>Actinomycetota</taxon>
        <taxon>Actinomycetes</taxon>
        <taxon>Kitasatosporales</taxon>
        <taxon>Streptomycetaceae</taxon>
        <taxon>Streptomyces</taxon>
    </lineage>
</organism>
<dbReference type="Pfam" id="PF00132">
    <property type="entry name" value="Hexapep"/>
    <property type="match status" value="1"/>
</dbReference>
<keyword evidence="2" id="KW-1185">Reference proteome</keyword>
<dbReference type="InterPro" id="IPR047324">
    <property type="entry name" value="LbH_gamma_CA-like"/>
</dbReference>
<evidence type="ECO:0000313" key="1">
    <source>
        <dbReference type="EMBL" id="GAA0442338.1"/>
    </source>
</evidence>
<dbReference type="EMBL" id="BAAAHB010000001">
    <property type="protein sequence ID" value="GAA0442338.1"/>
    <property type="molecule type" value="Genomic_DNA"/>
</dbReference>
<dbReference type="Gene3D" id="2.160.10.10">
    <property type="entry name" value="Hexapeptide repeat proteins"/>
    <property type="match status" value="1"/>
</dbReference>
<sequence length="185" mass="19192">MEERGQDHNGAFIGAISGRAPDIHPTVFIAPTAVVLGPVALAARSSVWFHAVLRADGDAITVGAESNIQDGAVLHTDPGYPIRLGARVSVGHHATLHGCEVGDDVLIGMGATVLDGSRIGSRCVVAAGTVVQENRRIPPGSLVAGSEAPVVRPLDDQHLDLIKTATQWYLALPRLHSPPGAGPHP</sequence>
<dbReference type="InterPro" id="IPR011004">
    <property type="entry name" value="Trimer_LpxA-like_sf"/>
</dbReference>
<gene>
    <name evidence="1" type="ORF">GCM10009544_01320</name>
</gene>
<dbReference type="InterPro" id="IPR001451">
    <property type="entry name" value="Hexapep"/>
</dbReference>
<dbReference type="InterPro" id="IPR050484">
    <property type="entry name" value="Transf_Hexapept/Carb_Anhydrase"/>
</dbReference>
<dbReference type="CDD" id="cd04645">
    <property type="entry name" value="LbH_gamma_CA_like"/>
    <property type="match status" value="1"/>
</dbReference>
<dbReference type="Proteomes" id="UP001499895">
    <property type="component" value="Unassembled WGS sequence"/>
</dbReference>
<dbReference type="PANTHER" id="PTHR13061:SF29">
    <property type="entry name" value="GAMMA CARBONIC ANHYDRASE-LIKE 1, MITOCHONDRIAL-RELATED"/>
    <property type="match status" value="1"/>
</dbReference>
<protein>
    <submittedName>
        <fullName evidence="1">Gamma carbonic anhydrase family protein</fullName>
    </submittedName>
</protein>
<dbReference type="PANTHER" id="PTHR13061">
    <property type="entry name" value="DYNACTIN SUBUNIT P25"/>
    <property type="match status" value="1"/>
</dbReference>
<accession>A0ABN0ZBV8</accession>
<proteinExistence type="predicted"/>